<name>A0A7Y7E931_STRMO</name>
<reference evidence="2 3" key="1">
    <citation type="submission" date="2020-04" db="EMBL/GenBank/DDBJ databases">
        <title>Draft Genome Sequence of Streptomyces morookaense DSM 40503, an 8-azaguanine-producing strain.</title>
        <authorList>
            <person name="Qi J."/>
            <person name="Gao J.-M."/>
        </authorList>
    </citation>
    <scope>NUCLEOTIDE SEQUENCE [LARGE SCALE GENOMIC DNA]</scope>
    <source>
        <strain evidence="2 3">DSM 40503</strain>
    </source>
</reference>
<feature type="compositionally biased region" description="Polar residues" evidence="1">
    <location>
        <begin position="1"/>
        <end position="16"/>
    </location>
</feature>
<protein>
    <submittedName>
        <fullName evidence="2">Uncharacterized protein</fullName>
    </submittedName>
</protein>
<gene>
    <name evidence="2" type="ORF">HG542_20745</name>
</gene>
<dbReference type="Proteomes" id="UP000587462">
    <property type="component" value="Unassembled WGS sequence"/>
</dbReference>
<organism evidence="2 3">
    <name type="scientific">Streptomyces morookaense</name>
    <name type="common">Streptoverticillium morookaense</name>
    <dbReference type="NCBI Taxonomy" id="1970"/>
    <lineage>
        <taxon>Bacteria</taxon>
        <taxon>Bacillati</taxon>
        <taxon>Actinomycetota</taxon>
        <taxon>Actinomycetes</taxon>
        <taxon>Kitasatosporales</taxon>
        <taxon>Streptomycetaceae</taxon>
        <taxon>Streptomyces</taxon>
    </lineage>
</organism>
<keyword evidence="3" id="KW-1185">Reference proteome</keyword>
<dbReference type="AlphaFoldDB" id="A0A7Y7E931"/>
<evidence type="ECO:0000313" key="3">
    <source>
        <dbReference type="Proteomes" id="UP000587462"/>
    </source>
</evidence>
<proteinExistence type="predicted"/>
<comment type="caution">
    <text evidence="2">The sequence shown here is derived from an EMBL/GenBank/DDBJ whole genome shotgun (WGS) entry which is preliminary data.</text>
</comment>
<accession>A0A7Y7E931</accession>
<dbReference type="EMBL" id="JABBXF010000046">
    <property type="protein sequence ID" value="NVK80069.1"/>
    <property type="molecule type" value="Genomic_DNA"/>
</dbReference>
<evidence type="ECO:0000256" key="1">
    <source>
        <dbReference type="SAM" id="MobiDB-lite"/>
    </source>
</evidence>
<sequence length="109" mass="12104">MSSSLPDQHATATGTRTEPYMKLDTNPDEIMHLVCCRALSWRTAFCGAEGEAVGVNTEMLCTMCVEQAEAMWPGWWADPKTFCPVDGQSCPDDHEIDLRIAWESGPPIR</sequence>
<dbReference type="RefSeq" id="WP_171083605.1">
    <property type="nucleotide sequence ID" value="NZ_BNBU01000011.1"/>
</dbReference>
<evidence type="ECO:0000313" key="2">
    <source>
        <dbReference type="EMBL" id="NVK80069.1"/>
    </source>
</evidence>
<feature type="region of interest" description="Disordered" evidence="1">
    <location>
        <begin position="1"/>
        <end position="22"/>
    </location>
</feature>